<dbReference type="RefSeq" id="WP_027293821.1">
    <property type="nucleotide sequence ID" value="NZ_CABMJZ010000005.1"/>
</dbReference>
<feature type="compositionally biased region" description="Low complexity" evidence="1">
    <location>
        <begin position="48"/>
        <end position="58"/>
    </location>
</feature>
<dbReference type="STRING" id="180332.GCA_000797495_03705"/>
<sequence>MGKGLGPIIEKLKHMNKDHLLIALLAGVLLLVIAIPTQDKNSTPSVPTTENTSGLTNTTKKDDLDVLQGRLVQTLSKVEGVGKVEVMLTQKSSKEKIVEKDSPVTDKNTEEKDSEGGIRSTMENVTGEETVYEKDENGNQVPYVVKELEPEIAGVLIVAEGGGDPVTVNNITEAVMSLFDIDAHKIKVMKMN</sequence>
<evidence type="ECO:0000313" key="3">
    <source>
        <dbReference type="Proteomes" id="UP000306509"/>
    </source>
</evidence>
<accession>A0A4U8Q2N2</accession>
<comment type="caution">
    <text evidence="2">The sequence shown here is derived from an EMBL/GenBank/DDBJ whole genome shotgun (WGS) entry which is preliminary data.</text>
</comment>
<dbReference type="AlphaFoldDB" id="A0A4U8Q2N2"/>
<proteinExistence type="predicted"/>
<feature type="compositionally biased region" description="Basic and acidic residues" evidence="1">
    <location>
        <begin position="97"/>
        <end position="116"/>
    </location>
</feature>
<keyword evidence="3" id="KW-1185">Reference proteome</keyword>
<dbReference type="EMBL" id="QGQD01000089">
    <property type="protein sequence ID" value="TLC98598.1"/>
    <property type="molecule type" value="Genomic_DNA"/>
</dbReference>
<dbReference type="Proteomes" id="UP000306509">
    <property type="component" value="Unassembled WGS sequence"/>
</dbReference>
<dbReference type="OrthoDB" id="2061035at2"/>
<protein>
    <submittedName>
        <fullName evidence="2">Stage III sporulation protein AG</fullName>
    </submittedName>
</protein>
<evidence type="ECO:0000313" key="2">
    <source>
        <dbReference type="EMBL" id="TLC98598.1"/>
    </source>
</evidence>
<feature type="region of interest" description="Disordered" evidence="1">
    <location>
        <begin position="39"/>
        <end position="60"/>
    </location>
</feature>
<evidence type="ECO:0000256" key="1">
    <source>
        <dbReference type="SAM" id="MobiDB-lite"/>
    </source>
</evidence>
<reference evidence="2 3" key="1">
    <citation type="journal article" date="2019" name="Anaerobe">
        <title>Detection of Robinsoniella peoriensis in multiple bone samples of a trauma patient.</title>
        <authorList>
            <person name="Schrottner P."/>
            <person name="Hartwich K."/>
            <person name="Bunk B."/>
            <person name="Schober I."/>
            <person name="Helbig S."/>
            <person name="Rudolph W.W."/>
            <person name="Gunzer F."/>
        </authorList>
    </citation>
    <scope>NUCLEOTIDE SEQUENCE [LARGE SCALE GENOMIC DNA]</scope>
    <source>
        <strain evidence="2 3">DSM 106044</strain>
    </source>
</reference>
<feature type="region of interest" description="Disordered" evidence="1">
    <location>
        <begin position="97"/>
        <end position="117"/>
    </location>
</feature>
<name>A0A4U8Q2N2_9FIRM</name>
<gene>
    <name evidence="2" type="ORF">DSM106044_04556</name>
</gene>
<organism evidence="2 3">
    <name type="scientific">Robinsoniella peoriensis</name>
    <dbReference type="NCBI Taxonomy" id="180332"/>
    <lineage>
        <taxon>Bacteria</taxon>
        <taxon>Bacillati</taxon>
        <taxon>Bacillota</taxon>
        <taxon>Clostridia</taxon>
        <taxon>Lachnospirales</taxon>
        <taxon>Lachnospiraceae</taxon>
        <taxon>Robinsoniella</taxon>
    </lineage>
</organism>